<proteinExistence type="predicted"/>
<dbReference type="AlphaFoldDB" id="A0AAF0Y6T1"/>
<name>A0AAF0Y6T1_9TREE</name>
<dbReference type="RefSeq" id="XP_062625196.1">
    <property type="nucleotide sequence ID" value="XM_062769212.1"/>
</dbReference>
<gene>
    <name evidence="1" type="ORF">LOC62_02G002698</name>
</gene>
<reference evidence="1" key="1">
    <citation type="submission" date="2023-10" db="EMBL/GenBank/DDBJ databases">
        <authorList>
            <person name="Noh H."/>
        </authorList>
    </citation>
    <scope>NUCLEOTIDE SEQUENCE</scope>
    <source>
        <strain evidence="1">DUCC4014</strain>
    </source>
</reference>
<dbReference type="Proteomes" id="UP000827549">
    <property type="component" value="Chromosome 2"/>
</dbReference>
<evidence type="ECO:0000313" key="2">
    <source>
        <dbReference type="Proteomes" id="UP000827549"/>
    </source>
</evidence>
<sequence>MAPGDKLEKALSTLVGKLTTMDKFGKTAWARSAVVTFVFVLDYDWDVNGSPGTVAERGGYQPMLSLLANAGTFTYSKDSVKKGTKVYALQGDEDTFVDFITQNDQWSSQNLDEWELLSGGPDKKSQEKVGIDLDSLTWAAYQVDGDKGIKAQVAKLGLTESGDDFLVSAKSSRPSRSVLNIRQKIYFSIRAFWDPESDSIKNSFVSETKPGEIYDFVIKGEKPDPVRLRMNLGDGSVAFDVKKDTKAKLTYATDDATFHKTILGYKKKVADPEFASGKIQVTPKPTNQAEKDWAAYLYDHFASYFNVFGRNE</sequence>
<dbReference type="GeneID" id="87805945"/>
<accession>A0AAF0Y6T1</accession>
<protein>
    <submittedName>
        <fullName evidence="1">Uncharacterized protein</fullName>
    </submittedName>
</protein>
<keyword evidence="2" id="KW-1185">Reference proteome</keyword>
<evidence type="ECO:0000313" key="1">
    <source>
        <dbReference type="EMBL" id="WOO79164.1"/>
    </source>
</evidence>
<organism evidence="1 2">
    <name type="scientific">Vanrija pseudolonga</name>
    <dbReference type="NCBI Taxonomy" id="143232"/>
    <lineage>
        <taxon>Eukaryota</taxon>
        <taxon>Fungi</taxon>
        <taxon>Dikarya</taxon>
        <taxon>Basidiomycota</taxon>
        <taxon>Agaricomycotina</taxon>
        <taxon>Tremellomycetes</taxon>
        <taxon>Trichosporonales</taxon>
        <taxon>Trichosporonaceae</taxon>
        <taxon>Vanrija</taxon>
    </lineage>
</organism>
<dbReference type="EMBL" id="CP086715">
    <property type="protein sequence ID" value="WOO79164.1"/>
    <property type="molecule type" value="Genomic_DNA"/>
</dbReference>